<dbReference type="Proteomes" id="UP000183053">
    <property type="component" value="Unassembled WGS sequence"/>
</dbReference>
<keyword evidence="1" id="KW-0812">Transmembrane</keyword>
<feature type="transmembrane region" description="Helical" evidence="1">
    <location>
        <begin position="191"/>
        <end position="213"/>
    </location>
</feature>
<name>A0A1H1C9A0_9ACTN</name>
<feature type="transmembrane region" description="Helical" evidence="1">
    <location>
        <begin position="219"/>
        <end position="236"/>
    </location>
</feature>
<dbReference type="STRING" id="47312.SAMN04489765_1088"/>
<proteinExistence type="predicted"/>
<evidence type="ECO:0000313" key="2">
    <source>
        <dbReference type="EMBL" id="SDQ60734.1"/>
    </source>
</evidence>
<gene>
    <name evidence="2" type="ORF">SAMN04489765_1088</name>
</gene>
<keyword evidence="3" id="KW-1185">Reference proteome</keyword>
<reference evidence="3" key="1">
    <citation type="submission" date="2016-10" db="EMBL/GenBank/DDBJ databases">
        <authorList>
            <person name="Varghese N."/>
            <person name="Submissions S."/>
        </authorList>
    </citation>
    <scope>NUCLEOTIDE SEQUENCE [LARGE SCALE GENOMIC DNA]</scope>
    <source>
        <strain evidence="3">DSM 44142</strain>
    </source>
</reference>
<dbReference type="RefSeq" id="WP_068567382.1">
    <property type="nucleotide sequence ID" value="NZ_FNLF01000002.1"/>
</dbReference>
<evidence type="ECO:0000256" key="1">
    <source>
        <dbReference type="SAM" id="Phobius"/>
    </source>
</evidence>
<organism evidence="2 3">
    <name type="scientific">Tsukamurella pulmonis</name>
    <dbReference type="NCBI Taxonomy" id="47312"/>
    <lineage>
        <taxon>Bacteria</taxon>
        <taxon>Bacillati</taxon>
        <taxon>Actinomycetota</taxon>
        <taxon>Actinomycetes</taxon>
        <taxon>Mycobacteriales</taxon>
        <taxon>Tsukamurellaceae</taxon>
        <taxon>Tsukamurella</taxon>
    </lineage>
</organism>
<protein>
    <submittedName>
        <fullName evidence="2">Uncharacterized protein</fullName>
    </submittedName>
</protein>
<keyword evidence="1" id="KW-1133">Transmembrane helix</keyword>
<keyword evidence="1" id="KW-0472">Membrane</keyword>
<evidence type="ECO:0000313" key="3">
    <source>
        <dbReference type="Proteomes" id="UP000183053"/>
    </source>
</evidence>
<dbReference type="OrthoDB" id="4456519at2"/>
<accession>A0A1H1C9A0</accession>
<dbReference type="EMBL" id="FNLF01000002">
    <property type="protein sequence ID" value="SDQ60734.1"/>
    <property type="molecule type" value="Genomic_DNA"/>
</dbReference>
<dbReference type="AlphaFoldDB" id="A0A1H1C9A0"/>
<sequence length="336" mass="34860">MTDPRPTDLDRARENVGRALSGITGFARATSAQLASQAGELKDTAFSTVEKLNSKDEDPYDLAVAEYNATYTAMSDSGVALLLERQRTADVIDLVEFLVNSIARTPKSFAADFAEIEVHKAQFLGAEDFARKDLEAARASAISAGAGFSAAAAVAGMAPTAAMWAATTFGTASTGTAISTLSGAVATKAALAWLGGGAVAAGGGGTAAGSALLALAGPIGWSVAGATLLASVALFTKKKFDNRDSKHDALTSVKENTAQISRIHAEIVDLLDRTSRLRGRLVVSYGQRLEFYRSDFEALDASDQVRLAALVNNTKASAALLAQHVVLDASEDDIDA</sequence>